<dbReference type="InterPro" id="IPR006032">
    <property type="entry name" value="Ribosomal_uS12"/>
</dbReference>
<evidence type="ECO:0000256" key="5">
    <source>
        <dbReference type="ARBA" id="ARBA00022980"/>
    </source>
</evidence>
<keyword evidence="5 7" id="KW-0689">Ribosomal protein</keyword>
<dbReference type="GO" id="GO:0006412">
    <property type="term" value="P:translation"/>
    <property type="evidence" value="ECO:0007669"/>
    <property type="project" value="UniProtKB-UniRule"/>
</dbReference>
<evidence type="ECO:0000256" key="3">
    <source>
        <dbReference type="ARBA" id="ARBA00022730"/>
    </source>
</evidence>
<evidence type="ECO:0000256" key="7">
    <source>
        <dbReference type="HAMAP-Rule" id="MF_00403"/>
    </source>
</evidence>
<comment type="subunit">
    <text evidence="2 7 9">Part of the 30S ribosomal subunit.</text>
</comment>
<evidence type="ECO:0000256" key="1">
    <source>
        <dbReference type="ARBA" id="ARBA00005657"/>
    </source>
</evidence>
<comment type="caution">
    <text evidence="10">The sequence shown here is derived from an EMBL/GenBank/DDBJ whole genome shotgun (WGS) entry which is preliminary data.</text>
</comment>
<dbReference type="SUPFAM" id="SSF50249">
    <property type="entry name" value="Nucleic acid-binding proteins"/>
    <property type="match status" value="1"/>
</dbReference>
<dbReference type="EMBL" id="QMQY01000001">
    <property type="protein sequence ID" value="RLE51472.1"/>
    <property type="molecule type" value="Genomic_DNA"/>
</dbReference>
<dbReference type="HAMAP" id="MF_00403_A">
    <property type="entry name" value="Ribosomal_uS12_A"/>
    <property type="match status" value="1"/>
</dbReference>
<evidence type="ECO:0000313" key="11">
    <source>
        <dbReference type="Proteomes" id="UP000281962"/>
    </source>
</evidence>
<keyword evidence="4 7" id="KW-0694">RNA-binding</keyword>
<dbReference type="GO" id="GO:0003735">
    <property type="term" value="F:structural constituent of ribosome"/>
    <property type="evidence" value="ECO:0007669"/>
    <property type="project" value="UniProtKB-UniRule"/>
</dbReference>
<dbReference type="NCBIfam" id="NF003254">
    <property type="entry name" value="PRK04211.1"/>
    <property type="match status" value="1"/>
</dbReference>
<protein>
    <recommendedName>
        <fullName evidence="7">Small ribosomal subunit protein uS12</fullName>
    </recommendedName>
</protein>
<keyword evidence="3 7" id="KW-0699">rRNA-binding</keyword>
<evidence type="ECO:0000313" key="10">
    <source>
        <dbReference type="EMBL" id="RLE51472.1"/>
    </source>
</evidence>
<dbReference type="Gene3D" id="2.40.50.140">
    <property type="entry name" value="Nucleic acid-binding proteins"/>
    <property type="match status" value="1"/>
</dbReference>
<dbReference type="PANTHER" id="PTHR11652">
    <property type="entry name" value="30S RIBOSOMAL PROTEIN S12 FAMILY MEMBER"/>
    <property type="match status" value="1"/>
</dbReference>
<evidence type="ECO:0000256" key="9">
    <source>
        <dbReference type="RuleBase" id="RU004490"/>
    </source>
</evidence>
<dbReference type="PIRSF" id="PIRSF002133">
    <property type="entry name" value="Ribosomal_S12/S23"/>
    <property type="match status" value="1"/>
</dbReference>
<evidence type="ECO:0000256" key="2">
    <source>
        <dbReference type="ARBA" id="ARBA00011458"/>
    </source>
</evidence>
<gene>
    <name evidence="7" type="primary">rps12</name>
    <name evidence="10" type="ORF">DRJ21_00040</name>
</gene>
<evidence type="ECO:0000256" key="4">
    <source>
        <dbReference type="ARBA" id="ARBA00022884"/>
    </source>
</evidence>
<dbReference type="InterPro" id="IPR005680">
    <property type="entry name" value="Ribosomal_uS12_euk/arc"/>
</dbReference>
<dbReference type="NCBIfam" id="TIGR00982">
    <property type="entry name" value="uS12_E_A"/>
    <property type="match status" value="1"/>
</dbReference>
<name>A0A497EWS6_9CREN</name>
<dbReference type="PROSITE" id="PS00055">
    <property type="entry name" value="RIBOSOMAL_S12"/>
    <property type="match status" value="1"/>
</dbReference>
<proteinExistence type="inferred from homology"/>
<dbReference type="InterPro" id="IPR022863">
    <property type="entry name" value="Ribosomal_uS12_arc"/>
</dbReference>
<dbReference type="AlphaFoldDB" id="A0A497EWS6"/>
<comment type="function">
    <text evidence="7 9">With S4 and S5 plays an important role in translational accuracy. Located at the interface of the 30S and 50S subunits.</text>
</comment>
<keyword evidence="6 7" id="KW-0687">Ribonucleoprotein</keyword>
<dbReference type="FunFam" id="2.40.50.140:FF:000007">
    <property type="entry name" value="40S ribosomal protein S23"/>
    <property type="match status" value="1"/>
</dbReference>
<dbReference type="Pfam" id="PF00164">
    <property type="entry name" value="Ribosom_S12_S23"/>
    <property type="match status" value="1"/>
</dbReference>
<evidence type="ECO:0000256" key="6">
    <source>
        <dbReference type="ARBA" id="ARBA00023274"/>
    </source>
</evidence>
<organism evidence="10 11">
    <name type="scientific">Thermoproteota archaeon</name>
    <dbReference type="NCBI Taxonomy" id="2056631"/>
    <lineage>
        <taxon>Archaea</taxon>
        <taxon>Thermoproteota</taxon>
    </lineage>
</organism>
<comment type="similarity">
    <text evidence="1 7 8">Belongs to the universal ribosomal protein uS12 family.</text>
</comment>
<sequence length="147" mass="16425">MPGSKAPKGLFAARKLRMKRKKFRWSQREYKRRMLMLDIKADPLEGAPQARGIVIEKVGIESRQPNSAVRKCVRVQLIKNGKQVTAFLPGDGALNFIDEHDEVIIEGIGGPMGKSYGDLPGVRYKVIKVNGVSLKALLQGKKQKPMR</sequence>
<dbReference type="CDD" id="cd03367">
    <property type="entry name" value="Ribosomal_S23"/>
    <property type="match status" value="1"/>
</dbReference>
<dbReference type="GO" id="GO:0019843">
    <property type="term" value="F:rRNA binding"/>
    <property type="evidence" value="ECO:0007669"/>
    <property type="project" value="UniProtKB-UniRule"/>
</dbReference>
<dbReference type="Proteomes" id="UP000281962">
    <property type="component" value="Unassembled WGS sequence"/>
</dbReference>
<dbReference type="GO" id="GO:0015935">
    <property type="term" value="C:small ribosomal subunit"/>
    <property type="evidence" value="ECO:0007669"/>
    <property type="project" value="UniProtKB-UniRule"/>
</dbReference>
<reference evidence="10 11" key="1">
    <citation type="submission" date="2018-06" db="EMBL/GenBank/DDBJ databases">
        <title>Extensive metabolic versatility and redundancy in microbially diverse, dynamic hydrothermal sediments.</title>
        <authorList>
            <person name="Dombrowski N."/>
            <person name="Teske A."/>
            <person name="Baker B.J."/>
        </authorList>
    </citation>
    <scope>NUCLEOTIDE SEQUENCE [LARGE SCALE GENOMIC DNA]</scope>
    <source>
        <strain evidence="10">B30_G17</strain>
    </source>
</reference>
<evidence type="ECO:0000256" key="8">
    <source>
        <dbReference type="RuleBase" id="RU003622"/>
    </source>
</evidence>
<dbReference type="InterPro" id="IPR012340">
    <property type="entry name" value="NA-bd_OB-fold"/>
</dbReference>
<accession>A0A497EWS6</accession>